<keyword evidence="1" id="KW-0812">Transmembrane</keyword>
<evidence type="ECO:0000313" key="3">
    <source>
        <dbReference type="Proteomes" id="UP001302126"/>
    </source>
</evidence>
<organism evidence="2 3">
    <name type="scientific">Podospora australis</name>
    <dbReference type="NCBI Taxonomy" id="1536484"/>
    <lineage>
        <taxon>Eukaryota</taxon>
        <taxon>Fungi</taxon>
        <taxon>Dikarya</taxon>
        <taxon>Ascomycota</taxon>
        <taxon>Pezizomycotina</taxon>
        <taxon>Sordariomycetes</taxon>
        <taxon>Sordariomycetidae</taxon>
        <taxon>Sordariales</taxon>
        <taxon>Podosporaceae</taxon>
        <taxon>Podospora</taxon>
    </lineage>
</organism>
<proteinExistence type="predicted"/>
<sequence length="177" mass="20468">MKQPALSSDCIDNGIYTYAHVSTSALHLFLLNCRRIHTQLQRRFGSAISALRLRPTSYLGGGELTHQRGASTYYHLGFLGYPFIFISWGVGLGVLIFCSSTGETVWNNHTRAYGSPPQESRSYLYCFGFRDRFSLCKLVWELGRRRNEFKETVRWRLVCRHYSYTCLKFDLFILLGI</sequence>
<dbReference type="EMBL" id="MU864355">
    <property type="protein sequence ID" value="KAK4192179.1"/>
    <property type="molecule type" value="Genomic_DNA"/>
</dbReference>
<comment type="caution">
    <text evidence="2">The sequence shown here is derived from an EMBL/GenBank/DDBJ whole genome shotgun (WGS) entry which is preliminary data.</text>
</comment>
<gene>
    <name evidence="2" type="ORF">QBC35DRAFT_484509</name>
</gene>
<reference evidence="2" key="2">
    <citation type="submission" date="2023-05" db="EMBL/GenBank/DDBJ databases">
        <authorList>
            <consortium name="Lawrence Berkeley National Laboratory"/>
            <person name="Steindorff A."/>
            <person name="Hensen N."/>
            <person name="Bonometti L."/>
            <person name="Westerberg I."/>
            <person name="Brannstrom I.O."/>
            <person name="Guillou S."/>
            <person name="Cros-Aarteil S."/>
            <person name="Calhoun S."/>
            <person name="Haridas S."/>
            <person name="Kuo A."/>
            <person name="Mondo S."/>
            <person name="Pangilinan J."/>
            <person name="Riley R."/>
            <person name="Labutti K."/>
            <person name="Andreopoulos B."/>
            <person name="Lipzen A."/>
            <person name="Chen C."/>
            <person name="Yanf M."/>
            <person name="Daum C."/>
            <person name="Ng V."/>
            <person name="Clum A."/>
            <person name="Ohm R."/>
            <person name="Martin F."/>
            <person name="Silar P."/>
            <person name="Natvig D."/>
            <person name="Lalanne C."/>
            <person name="Gautier V."/>
            <person name="Ament-Velasquez S.L."/>
            <person name="Kruys A."/>
            <person name="Hutchinson M.I."/>
            <person name="Powell A.J."/>
            <person name="Barry K."/>
            <person name="Miller A.N."/>
            <person name="Grigoriev I.V."/>
            <person name="Debuchy R."/>
            <person name="Gladieux P."/>
            <person name="Thoren M.H."/>
            <person name="Johannesson H."/>
        </authorList>
    </citation>
    <scope>NUCLEOTIDE SEQUENCE</scope>
    <source>
        <strain evidence="2">PSN309</strain>
    </source>
</reference>
<protein>
    <submittedName>
        <fullName evidence="2">Uncharacterized protein</fullName>
    </submittedName>
</protein>
<keyword evidence="3" id="KW-1185">Reference proteome</keyword>
<feature type="transmembrane region" description="Helical" evidence="1">
    <location>
        <begin position="15"/>
        <end position="33"/>
    </location>
</feature>
<dbReference type="Proteomes" id="UP001302126">
    <property type="component" value="Unassembled WGS sequence"/>
</dbReference>
<keyword evidence="1" id="KW-0472">Membrane</keyword>
<accession>A0AAN6X1N0</accession>
<evidence type="ECO:0000256" key="1">
    <source>
        <dbReference type="SAM" id="Phobius"/>
    </source>
</evidence>
<reference evidence="2" key="1">
    <citation type="journal article" date="2023" name="Mol. Phylogenet. Evol.">
        <title>Genome-scale phylogeny and comparative genomics of the fungal order Sordariales.</title>
        <authorList>
            <person name="Hensen N."/>
            <person name="Bonometti L."/>
            <person name="Westerberg I."/>
            <person name="Brannstrom I.O."/>
            <person name="Guillou S."/>
            <person name="Cros-Aarteil S."/>
            <person name="Calhoun S."/>
            <person name="Haridas S."/>
            <person name="Kuo A."/>
            <person name="Mondo S."/>
            <person name="Pangilinan J."/>
            <person name="Riley R."/>
            <person name="LaButti K."/>
            <person name="Andreopoulos B."/>
            <person name="Lipzen A."/>
            <person name="Chen C."/>
            <person name="Yan M."/>
            <person name="Daum C."/>
            <person name="Ng V."/>
            <person name="Clum A."/>
            <person name="Steindorff A."/>
            <person name="Ohm R.A."/>
            <person name="Martin F."/>
            <person name="Silar P."/>
            <person name="Natvig D.O."/>
            <person name="Lalanne C."/>
            <person name="Gautier V."/>
            <person name="Ament-Velasquez S.L."/>
            <person name="Kruys A."/>
            <person name="Hutchinson M.I."/>
            <person name="Powell A.J."/>
            <person name="Barry K."/>
            <person name="Miller A.N."/>
            <person name="Grigoriev I.V."/>
            <person name="Debuchy R."/>
            <person name="Gladieux P."/>
            <person name="Hiltunen Thoren M."/>
            <person name="Johannesson H."/>
        </authorList>
    </citation>
    <scope>NUCLEOTIDE SEQUENCE</scope>
    <source>
        <strain evidence="2">PSN309</strain>
    </source>
</reference>
<evidence type="ECO:0000313" key="2">
    <source>
        <dbReference type="EMBL" id="KAK4192179.1"/>
    </source>
</evidence>
<feature type="transmembrane region" description="Helical" evidence="1">
    <location>
        <begin position="76"/>
        <end position="97"/>
    </location>
</feature>
<keyword evidence="1" id="KW-1133">Transmembrane helix</keyword>
<name>A0AAN6X1N0_9PEZI</name>
<dbReference type="AlphaFoldDB" id="A0AAN6X1N0"/>